<dbReference type="GO" id="GO:0005634">
    <property type="term" value="C:nucleus"/>
    <property type="evidence" value="ECO:0007669"/>
    <property type="project" value="TreeGrafter"/>
</dbReference>
<reference evidence="3" key="2">
    <citation type="submission" date="2023-06" db="EMBL/GenBank/DDBJ databases">
        <authorList>
            <consortium name="Lawrence Berkeley National Laboratory"/>
            <person name="Haridas S."/>
            <person name="Hensen N."/>
            <person name="Bonometti L."/>
            <person name="Westerberg I."/>
            <person name="Brannstrom I.O."/>
            <person name="Guillou S."/>
            <person name="Cros-Aarteil S."/>
            <person name="Calhoun S."/>
            <person name="Kuo A."/>
            <person name="Mondo S."/>
            <person name="Pangilinan J."/>
            <person name="Riley R."/>
            <person name="Labutti K."/>
            <person name="Andreopoulos B."/>
            <person name="Lipzen A."/>
            <person name="Chen C."/>
            <person name="Yanf M."/>
            <person name="Daum C."/>
            <person name="Ng V."/>
            <person name="Clum A."/>
            <person name="Steindorff A."/>
            <person name="Ohm R."/>
            <person name="Martin F."/>
            <person name="Silar P."/>
            <person name="Natvig D."/>
            <person name="Lalanne C."/>
            <person name="Gautier V."/>
            <person name="Ament-Velasquez S.L."/>
            <person name="Kruys A."/>
            <person name="Hutchinson M.I."/>
            <person name="Powell A.J."/>
            <person name="Barry K."/>
            <person name="Miller A.N."/>
            <person name="Grigoriev I.V."/>
            <person name="Debuchy R."/>
            <person name="Gladieux P."/>
            <person name="Thoren M.H."/>
            <person name="Johannesson H."/>
        </authorList>
    </citation>
    <scope>NUCLEOTIDE SEQUENCE</scope>
    <source>
        <strain evidence="3">CBS 168.71</strain>
    </source>
</reference>
<dbReference type="RefSeq" id="XP_062653786.1">
    <property type="nucleotide sequence ID" value="XM_062801057.1"/>
</dbReference>
<gene>
    <name evidence="3" type="ORF">B0H64DRAFT_332539</name>
</gene>
<name>A0AAE0H5F9_9PEZI</name>
<protein>
    <submittedName>
        <fullName evidence="3">Serine hydrolase FSH</fullName>
    </submittedName>
</protein>
<dbReference type="InterPro" id="IPR029058">
    <property type="entry name" value="AB_hydrolase_fold"/>
</dbReference>
<sequence>MDARPVTNAPTIPKDTPKKKFRILMLHGYTQSGQLFALKTAALYKAFAKAFKPLGLEVVLIYPTGPISIDPSLEQYAWYRKNDHTGEYEGLDKGMDHIAEVFREARRETREEEGNEDGGVDCVLGFSQGASMAAMLAAALESGRKPPAAAEPKHQGWLDNVREANGHRPLKLAVLYGGFVAAPPELEWLYNPEIVTPTFHVIGSLDTIVVEEISRKLAAKCKDAQTMMHPGGHYVPVGKWFMPVLQFILTVGSPKATL</sequence>
<dbReference type="GO" id="GO:0016787">
    <property type="term" value="F:hydrolase activity"/>
    <property type="evidence" value="ECO:0007669"/>
    <property type="project" value="UniProtKB-KW"/>
</dbReference>
<dbReference type="PANTHER" id="PTHR48070">
    <property type="entry name" value="ESTERASE OVCA2"/>
    <property type="match status" value="1"/>
</dbReference>
<dbReference type="Gene3D" id="3.40.50.1820">
    <property type="entry name" value="alpha/beta hydrolase"/>
    <property type="match status" value="1"/>
</dbReference>
<keyword evidence="1 3" id="KW-0378">Hydrolase</keyword>
<evidence type="ECO:0000313" key="3">
    <source>
        <dbReference type="EMBL" id="KAK3290272.1"/>
    </source>
</evidence>
<proteinExistence type="predicted"/>
<dbReference type="Pfam" id="PF03959">
    <property type="entry name" value="FSH1"/>
    <property type="match status" value="1"/>
</dbReference>
<dbReference type="SUPFAM" id="SSF53474">
    <property type="entry name" value="alpha/beta-Hydrolases"/>
    <property type="match status" value="1"/>
</dbReference>
<dbReference type="InterPro" id="IPR005645">
    <property type="entry name" value="FSH-like_dom"/>
</dbReference>
<reference evidence="3" key="1">
    <citation type="journal article" date="2023" name="Mol. Phylogenet. Evol.">
        <title>Genome-scale phylogeny and comparative genomics of the fungal order Sordariales.</title>
        <authorList>
            <person name="Hensen N."/>
            <person name="Bonometti L."/>
            <person name="Westerberg I."/>
            <person name="Brannstrom I.O."/>
            <person name="Guillou S."/>
            <person name="Cros-Aarteil S."/>
            <person name="Calhoun S."/>
            <person name="Haridas S."/>
            <person name="Kuo A."/>
            <person name="Mondo S."/>
            <person name="Pangilinan J."/>
            <person name="Riley R."/>
            <person name="LaButti K."/>
            <person name="Andreopoulos B."/>
            <person name="Lipzen A."/>
            <person name="Chen C."/>
            <person name="Yan M."/>
            <person name="Daum C."/>
            <person name="Ng V."/>
            <person name="Clum A."/>
            <person name="Steindorff A."/>
            <person name="Ohm R.A."/>
            <person name="Martin F."/>
            <person name="Silar P."/>
            <person name="Natvig D.O."/>
            <person name="Lalanne C."/>
            <person name="Gautier V."/>
            <person name="Ament-Velasquez S.L."/>
            <person name="Kruys A."/>
            <person name="Hutchinson M.I."/>
            <person name="Powell A.J."/>
            <person name="Barry K."/>
            <person name="Miller A.N."/>
            <person name="Grigoriev I.V."/>
            <person name="Debuchy R."/>
            <person name="Gladieux P."/>
            <person name="Hiltunen Thoren M."/>
            <person name="Johannesson H."/>
        </authorList>
    </citation>
    <scope>NUCLEOTIDE SEQUENCE</scope>
    <source>
        <strain evidence="3">CBS 168.71</strain>
    </source>
</reference>
<comment type="caution">
    <text evidence="3">The sequence shown here is derived from an EMBL/GenBank/DDBJ whole genome shotgun (WGS) entry which is preliminary data.</text>
</comment>
<dbReference type="GeneID" id="87838005"/>
<keyword evidence="4" id="KW-1185">Reference proteome</keyword>
<evidence type="ECO:0000313" key="4">
    <source>
        <dbReference type="Proteomes" id="UP001278766"/>
    </source>
</evidence>
<dbReference type="AlphaFoldDB" id="A0AAE0H5F9"/>
<dbReference type="GO" id="GO:0005737">
    <property type="term" value="C:cytoplasm"/>
    <property type="evidence" value="ECO:0007669"/>
    <property type="project" value="TreeGrafter"/>
</dbReference>
<evidence type="ECO:0000256" key="1">
    <source>
        <dbReference type="ARBA" id="ARBA00022801"/>
    </source>
</evidence>
<dbReference type="Proteomes" id="UP001278766">
    <property type="component" value="Unassembled WGS sequence"/>
</dbReference>
<feature type="domain" description="Serine hydrolase" evidence="2">
    <location>
        <begin position="19"/>
        <end position="239"/>
    </location>
</feature>
<dbReference type="EMBL" id="JAUEPN010000014">
    <property type="protein sequence ID" value="KAK3290272.1"/>
    <property type="molecule type" value="Genomic_DNA"/>
</dbReference>
<dbReference type="InterPro" id="IPR050593">
    <property type="entry name" value="LovG"/>
</dbReference>
<organism evidence="3 4">
    <name type="scientific">Chaetomium fimeti</name>
    <dbReference type="NCBI Taxonomy" id="1854472"/>
    <lineage>
        <taxon>Eukaryota</taxon>
        <taxon>Fungi</taxon>
        <taxon>Dikarya</taxon>
        <taxon>Ascomycota</taxon>
        <taxon>Pezizomycotina</taxon>
        <taxon>Sordariomycetes</taxon>
        <taxon>Sordariomycetidae</taxon>
        <taxon>Sordariales</taxon>
        <taxon>Chaetomiaceae</taxon>
        <taxon>Chaetomium</taxon>
    </lineage>
</organism>
<dbReference type="GO" id="GO:0019748">
    <property type="term" value="P:secondary metabolic process"/>
    <property type="evidence" value="ECO:0007669"/>
    <property type="project" value="TreeGrafter"/>
</dbReference>
<evidence type="ECO:0000259" key="2">
    <source>
        <dbReference type="Pfam" id="PF03959"/>
    </source>
</evidence>
<dbReference type="PANTHER" id="PTHR48070:SF6">
    <property type="entry name" value="ESTERASE OVCA2"/>
    <property type="match status" value="1"/>
</dbReference>
<accession>A0AAE0H5F9</accession>